<dbReference type="PANTHER" id="PTHR10584">
    <property type="entry name" value="SUGAR KINASE"/>
    <property type="match status" value="1"/>
</dbReference>
<evidence type="ECO:0000313" key="4">
    <source>
        <dbReference type="EMBL" id="PIP19378.1"/>
    </source>
</evidence>
<dbReference type="SUPFAM" id="SSF53613">
    <property type="entry name" value="Ribokinase-like"/>
    <property type="match status" value="1"/>
</dbReference>
<evidence type="ECO:0000313" key="5">
    <source>
        <dbReference type="Proteomes" id="UP000231292"/>
    </source>
</evidence>
<keyword evidence="2 4" id="KW-0418">Kinase</keyword>
<dbReference type="InterPro" id="IPR029056">
    <property type="entry name" value="Ribokinase-like"/>
</dbReference>
<keyword evidence="1" id="KW-0808">Transferase</keyword>
<dbReference type="AlphaFoldDB" id="A0A2G9YJH1"/>
<protein>
    <submittedName>
        <fullName evidence="4">Sugar kinase</fullName>
    </submittedName>
</protein>
<evidence type="ECO:0000256" key="1">
    <source>
        <dbReference type="ARBA" id="ARBA00022679"/>
    </source>
</evidence>
<proteinExistence type="predicted"/>
<organism evidence="4 5">
    <name type="scientific">Candidatus Sherwoodlollariibacterium unditelluris</name>
    <dbReference type="NCBI Taxonomy" id="1974757"/>
    <lineage>
        <taxon>Bacteria</taxon>
        <taxon>Pseudomonadati</taxon>
        <taxon>Candidatus Omnitrophota</taxon>
        <taxon>Candidatus Sherwoodlollariibacterium</taxon>
    </lineage>
</organism>
<dbReference type="PANTHER" id="PTHR10584:SF166">
    <property type="entry name" value="RIBOKINASE"/>
    <property type="match status" value="1"/>
</dbReference>
<gene>
    <name evidence="4" type="ORF">COX41_03240</name>
</gene>
<dbReference type="Gene3D" id="3.40.1190.20">
    <property type="match status" value="1"/>
</dbReference>
<dbReference type="EMBL" id="PCRK01000074">
    <property type="protein sequence ID" value="PIP19378.1"/>
    <property type="molecule type" value="Genomic_DNA"/>
</dbReference>
<dbReference type="Pfam" id="PF00294">
    <property type="entry name" value="PfkB"/>
    <property type="match status" value="1"/>
</dbReference>
<name>A0A2G9YJH1_9BACT</name>
<evidence type="ECO:0000256" key="2">
    <source>
        <dbReference type="ARBA" id="ARBA00022777"/>
    </source>
</evidence>
<evidence type="ECO:0000259" key="3">
    <source>
        <dbReference type="Pfam" id="PF00294"/>
    </source>
</evidence>
<dbReference type="GO" id="GO:0016301">
    <property type="term" value="F:kinase activity"/>
    <property type="evidence" value="ECO:0007669"/>
    <property type="project" value="UniProtKB-KW"/>
</dbReference>
<accession>A0A2G9YJH1</accession>
<dbReference type="InterPro" id="IPR002173">
    <property type="entry name" value="Carboh/pur_kinase_PfkB_CS"/>
</dbReference>
<dbReference type="GO" id="GO:0005829">
    <property type="term" value="C:cytosol"/>
    <property type="evidence" value="ECO:0007669"/>
    <property type="project" value="TreeGrafter"/>
</dbReference>
<dbReference type="InterPro" id="IPR011611">
    <property type="entry name" value="PfkB_dom"/>
</dbReference>
<dbReference type="Proteomes" id="UP000231292">
    <property type="component" value="Unassembled WGS sequence"/>
</dbReference>
<comment type="caution">
    <text evidence="4">The sequence shown here is derived from an EMBL/GenBank/DDBJ whole genome shotgun (WGS) entry which is preliminary data.</text>
</comment>
<reference evidence="4 5" key="1">
    <citation type="submission" date="2017-09" db="EMBL/GenBank/DDBJ databases">
        <title>Depth-based differentiation of microbial function through sediment-hosted aquifers and enrichment of novel symbionts in the deep terrestrial subsurface.</title>
        <authorList>
            <person name="Probst A.J."/>
            <person name="Ladd B."/>
            <person name="Jarett J.K."/>
            <person name="Geller-Mcgrath D.E."/>
            <person name="Sieber C.M."/>
            <person name="Emerson J.B."/>
            <person name="Anantharaman K."/>
            <person name="Thomas B.C."/>
            <person name="Malmstrom R."/>
            <person name="Stieglmeier M."/>
            <person name="Klingl A."/>
            <person name="Woyke T."/>
            <person name="Ryan C.M."/>
            <person name="Banfield J.F."/>
        </authorList>
    </citation>
    <scope>NUCLEOTIDE SEQUENCE [LARGE SCALE GENOMIC DNA]</scope>
    <source>
        <strain evidence="4">CG23_combo_of_CG06-09_8_20_14_all_41_10</strain>
    </source>
</reference>
<feature type="domain" description="Carbohydrate kinase PfkB" evidence="3">
    <location>
        <begin position="25"/>
        <end position="276"/>
    </location>
</feature>
<dbReference type="PROSITE" id="PS00584">
    <property type="entry name" value="PFKB_KINASES_2"/>
    <property type="match status" value="1"/>
</dbReference>
<sequence>MSILVLGTVALDTIRAPFGIRKNIIGGSAAHFSMAARLFTKVSLVAVVGDDFPRRQINFLISKGLDLTSLQIKKGKTFHWVGEYKCDLNIALTLKTELGVLAQFKPQILKEQRKIGYVFLANVDPDIQRSLLGLMHAPKLVALDSMNYWINTKRKSLLRLLKEVDIYLANEQEALCLSQESNLIHAAKSLHRIGARMVLIKKGEDGVLFYNGESFFSLPAYPAERVIDSTGAGDTFAGGFMGYLARTGGRFNGQKIKEALAYGSVAASFNVEGFGLERTSRLVLRDINNRLAKFRKCVLF</sequence>